<dbReference type="InterPro" id="IPR032710">
    <property type="entry name" value="NTF2-like_dom_sf"/>
</dbReference>
<protein>
    <recommendedName>
        <fullName evidence="3">SnoaL-like domain-containing protein</fullName>
    </recommendedName>
</protein>
<evidence type="ECO:0008006" key="3">
    <source>
        <dbReference type="Google" id="ProtNLM"/>
    </source>
</evidence>
<reference evidence="1 2" key="1">
    <citation type="submission" date="2023-05" db="EMBL/GenBank/DDBJ databases">
        <title>A 100% complete, gapless, phased diploid assembly of the Scenedesmus obliquus UTEX 3031 genome.</title>
        <authorList>
            <person name="Biondi T.C."/>
            <person name="Hanschen E.R."/>
            <person name="Kwon T."/>
            <person name="Eng W."/>
            <person name="Kruse C.P.S."/>
            <person name="Koehler S.I."/>
            <person name="Kunde Y."/>
            <person name="Gleasner C.D."/>
            <person name="You Mak K.T."/>
            <person name="Polle J."/>
            <person name="Hovde B.T."/>
            <person name="Starkenburg S.R."/>
        </authorList>
    </citation>
    <scope>NUCLEOTIDE SEQUENCE [LARGE SCALE GENOMIC DNA]</scope>
    <source>
        <strain evidence="1 2">DOE0152z</strain>
    </source>
</reference>
<proteinExistence type="predicted"/>
<dbReference type="Proteomes" id="UP001244341">
    <property type="component" value="Chromosome 5b"/>
</dbReference>
<sequence>MDSGGGNLVMLPRDAPTDVLNELQLVQDFYGADTPADHQRVMALFAPNARLDLPQMFVAGRDNISAVMFYAKCFVADIDIEPYMVENQSAQVPSSMSRTHVYAVATITPKALSRLLTLNLLPREIHLRTRITLLWDDEAGEVLLLQERPDNLPVGLVPGALKQGLGRLLGYASTRSQWLIGRLTNTRLLAGRWPGLAQLYGTGL</sequence>
<organism evidence="1 2">
    <name type="scientific">Tetradesmus obliquus</name>
    <name type="common">Green alga</name>
    <name type="synonym">Acutodesmus obliquus</name>
    <dbReference type="NCBI Taxonomy" id="3088"/>
    <lineage>
        <taxon>Eukaryota</taxon>
        <taxon>Viridiplantae</taxon>
        <taxon>Chlorophyta</taxon>
        <taxon>core chlorophytes</taxon>
        <taxon>Chlorophyceae</taxon>
        <taxon>CS clade</taxon>
        <taxon>Sphaeropleales</taxon>
        <taxon>Scenedesmaceae</taxon>
        <taxon>Tetradesmus</taxon>
    </lineage>
</organism>
<evidence type="ECO:0000313" key="2">
    <source>
        <dbReference type="Proteomes" id="UP001244341"/>
    </source>
</evidence>
<gene>
    <name evidence="1" type="ORF">OEZ85_003253</name>
</gene>
<keyword evidence="2" id="KW-1185">Reference proteome</keyword>
<dbReference type="SUPFAM" id="SSF54427">
    <property type="entry name" value="NTF2-like"/>
    <property type="match status" value="1"/>
</dbReference>
<evidence type="ECO:0000313" key="1">
    <source>
        <dbReference type="EMBL" id="WIA14768.1"/>
    </source>
</evidence>
<dbReference type="EMBL" id="CP126212">
    <property type="protein sequence ID" value="WIA14768.1"/>
    <property type="molecule type" value="Genomic_DNA"/>
</dbReference>
<accession>A0ABY8U2B6</accession>
<name>A0ABY8U2B6_TETOB</name>